<protein>
    <submittedName>
        <fullName evidence="8">Recombination protein RecR</fullName>
    </submittedName>
</protein>
<dbReference type="GO" id="GO:0003677">
    <property type="term" value="F:DNA binding"/>
    <property type="evidence" value="ECO:0007669"/>
    <property type="project" value="InterPro"/>
</dbReference>
<dbReference type="Gene3D" id="6.10.250.240">
    <property type="match status" value="1"/>
</dbReference>
<dbReference type="Pfam" id="PF21176">
    <property type="entry name" value="RecR_HhH"/>
    <property type="match status" value="1"/>
</dbReference>
<evidence type="ECO:0000256" key="5">
    <source>
        <dbReference type="ARBA" id="ARBA00023172"/>
    </source>
</evidence>
<dbReference type="CDD" id="cd01025">
    <property type="entry name" value="TOPRIM_recR"/>
    <property type="match status" value="1"/>
</dbReference>
<accession>A0A644ZHL9</accession>
<dbReference type="InterPro" id="IPR023627">
    <property type="entry name" value="Rcmb_RecR"/>
</dbReference>
<evidence type="ECO:0000256" key="2">
    <source>
        <dbReference type="ARBA" id="ARBA00022763"/>
    </source>
</evidence>
<dbReference type="GO" id="GO:0006310">
    <property type="term" value="P:DNA recombination"/>
    <property type="evidence" value="ECO:0007669"/>
    <property type="project" value="UniProtKB-KW"/>
</dbReference>
<dbReference type="InterPro" id="IPR034137">
    <property type="entry name" value="TOPRIM_RecR"/>
</dbReference>
<organism evidence="8">
    <name type="scientific">bioreactor metagenome</name>
    <dbReference type="NCBI Taxonomy" id="1076179"/>
    <lineage>
        <taxon>unclassified sequences</taxon>
        <taxon>metagenomes</taxon>
        <taxon>ecological metagenomes</taxon>
    </lineage>
</organism>
<sequence>MYPSSLQKLIDSFRLLPGVGMKTAERYAFEVLEMTDDEALNFIKAISDSKAKLSKCKTCGNLSEGEECLICMDKHRDHQVICVVQHAKDVLAMEKIQEYHGVYHVLGGVIATSKGILPSDLNIASLLNRVNENTKEVIIATNPTLEGETTAMYLAKILHEKNIMVTRIANGLPMGGHLDYADELTLTKAMEGRQRIK</sequence>
<dbReference type="Gene3D" id="3.40.1360.10">
    <property type="match status" value="1"/>
</dbReference>
<dbReference type="NCBIfam" id="TIGR00615">
    <property type="entry name" value="recR"/>
    <property type="match status" value="1"/>
</dbReference>
<evidence type="ECO:0000256" key="3">
    <source>
        <dbReference type="ARBA" id="ARBA00022771"/>
    </source>
</evidence>
<dbReference type="PROSITE" id="PS50880">
    <property type="entry name" value="TOPRIM"/>
    <property type="match status" value="1"/>
</dbReference>
<dbReference type="InterPro" id="IPR006171">
    <property type="entry name" value="TOPRIM_dom"/>
</dbReference>
<dbReference type="PANTHER" id="PTHR30446">
    <property type="entry name" value="RECOMBINATION PROTEIN RECR"/>
    <property type="match status" value="1"/>
</dbReference>
<evidence type="ECO:0000256" key="6">
    <source>
        <dbReference type="ARBA" id="ARBA00023204"/>
    </source>
</evidence>
<dbReference type="Pfam" id="PF02132">
    <property type="entry name" value="RecR_ZnF"/>
    <property type="match status" value="1"/>
</dbReference>
<dbReference type="GO" id="GO:0008270">
    <property type="term" value="F:zinc ion binding"/>
    <property type="evidence" value="ECO:0007669"/>
    <property type="project" value="UniProtKB-KW"/>
</dbReference>
<feature type="domain" description="Toprim" evidence="7">
    <location>
        <begin position="79"/>
        <end position="173"/>
    </location>
</feature>
<proteinExistence type="inferred from homology"/>
<keyword evidence="1" id="KW-0479">Metal-binding</keyword>
<dbReference type="InterPro" id="IPR015967">
    <property type="entry name" value="Rcmb_RecR_Znf"/>
</dbReference>
<reference evidence="8" key="1">
    <citation type="submission" date="2019-08" db="EMBL/GenBank/DDBJ databases">
        <authorList>
            <person name="Kucharzyk K."/>
            <person name="Murdoch R.W."/>
            <person name="Higgins S."/>
            <person name="Loffler F."/>
        </authorList>
    </citation>
    <scope>NUCLEOTIDE SEQUENCE</scope>
</reference>
<keyword evidence="4" id="KW-0862">Zinc</keyword>
<dbReference type="Gene3D" id="1.10.8.420">
    <property type="entry name" value="RecR Domain 1"/>
    <property type="match status" value="1"/>
</dbReference>
<evidence type="ECO:0000259" key="7">
    <source>
        <dbReference type="PROSITE" id="PS50880"/>
    </source>
</evidence>
<dbReference type="SMART" id="SM00493">
    <property type="entry name" value="TOPRIM"/>
    <property type="match status" value="1"/>
</dbReference>
<dbReference type="GO" id="GO:0006281">
    <property type="term" value="P:DNA repair"/>
    <property type="evidence" value="ECO:0007669"/>
    <property type="project" value="UniProtKB-KW"/>
</dbReference>
<dbReference type="HAMAP" id="MF_00017">
    <property type="entry name" value="RecR"/>
    <property type="match status" value="1"/>
</dbReference>
<name>A0A644ZHL9_9ZZZZ</name>
<dbReference type="Pfam" id="PF21175">
    <property type="entry name" value="RecR_C"/>
    <property type="match status" value="1"/>
</dbReference>
<dbReference type="PROSITE" id="PS01300">
    <property type="entry name" value="RECR"/>
    <property type="match status" value="1"/>
</dbReference>
<dbReference type="AlphaFoldDB" id="A0A644ZHL9"/>
<dbReference type="SUPFAM" id="SSF111304">
    <property type="entry name" value="Recombination protein RecR"/>
    <property type="match status" value="1"/>
</dbReference>
<keyword evidence="3" id="KW-0863">Zinc-finger</keyword>
<dbReference type="PANTHER" id="PTHR30446:SF0">
    <property type="entry name" value="RECOMBINATION PROTEIN RECR"/>
    <property type="match status" value="1"/>
</dbReference>
<evidence type="ECO:0000256" key="4">
    <source>
        <dbReference type="ARBA" id="ARBA00022833"/>
    </source>
</evidence>
<dbReference type="EMBL" id="VSSQ01008987">
    <property type="protein sequence ID" value="MPM40402.1"/>
    <property type="molecule type" value="Genomic_DNA"/>
</dbReference>
<dbReference type="Pfam" id="PF13662">
    <property type="entry name" value="Toprim_4"/>
    <property type="match status" value="1"/>
</dbReference>
<gene>
    <name evidence="8" type="primary">recR_26</name>
    <name evidence="8" type="ORF">SDC9_87042</name>
</gene>
<dbReference type="InterPro" id="IPR000093">
    <property type="entry name" value="DNA_Rcmb_RecR"/>
</dbReference>
<keyword evidence="5" id="KW-0233">DNA recombination</keyword>
<keyword evidence="6" id="KW-0234">DNA repair</keyword>
<evidence type="ECO:0000313" key="8">
    <source>
        <dbReference type="EMBL" id="MPM40402.1"/>
    </source>
</evidence>
<evidence type="ECO:0000256" key="1">
    <source>
        <dbReference type="ARBA" id="ARBA00022723"/>
    </source>
</evidence>
<comment type="caution">
    <text evidence="8">The sequence shown here is derived from an EMBL/GenBank/DDBJ whole genome shotgun (WGS) entry which is preliminary data.</text>
</comment>
<keyword evidence="2" id="KW-0227">DNA damage</keyword>